<dbReference type="PROSITE" id="PS01132">
    <property type="entry name" value="ACTINS_ACT_LIKE"/>
    <property type="match status" value="1"/>
</dbReference>
<dbReference type="Pfam" id="PF00022">
    <property type="entry name" value="Actin"/>
    <property type="match status" value="1"/>
</dbReference>
<comment type="similarity">
    <text evidence="1">Belongs to the actin family.</text>
</comment>
<evidence type="ECO:0000313" key="2">
    <source>
        <dbReference type="EMBL" id="QGN13467.1"/>
    </source>
</evidence>
<reference evidence="2 3" key="2">
    <citation type="submission" date="2019-11" db="EMBL/GenBank/DDBJ databases">
        <authorList>
            <person name="Lu H."/>
        </authorList>
    </citation>
    <scope>NUCLEOTIDE SEQUENCE [LARGE SCALE GENOMIC DNA]</scope>
    <source>
        <strain evidence="2 3">FIM1</strain>
    </source>
</reference>
<evidence type="ECO:0000256" key="1">
    <source>
        <dbReference type="RuleBase" id="RU000487"/>
    </source>
</evidence>
<dbReference type="SMART" id="SM00268">
    <property type="entry name" value="ACTIN"/>
    <property type="match status" value="1"/>
</dbReference>
<dbReference type="InterPro" id="IPR020902">
    <property type="entry name" value="Actin/actin-like_CS"/>
</dbReference>
<sequence length="396" mass="44316">MKNKKAESANGPNPIVMDSSEEVLYNQPVVIDNGSGLIKAGFGGEDKPKCYEYSLIGKPKYSKVMAGRLDSERFVGNEAQENRGLLKLRRPLEHGVVTDWNGLEELWSYVFEKGLQLKSLQDHPVLVTEAPLNPRKNREKMCELLFETFNVPAVYVSIQAVLSLYASGRTTGCVLDSGDGCSHAVPVYDGYTLPSAIRRIDIAGRDITDLLQVLIRKSTGVSLLSSSEQEIVRIIKEKACYVALNPAEEEKNYQLHGKQTMFRLPDGKQIELDNEKFRAPEILFNPQLVGSEFPSLPDILFESIQKVDLDLRTSLYSNIIFSGGTTMIPGFGDRVLKELKLLCEPQTKIKIFAPPERKYSTWIGGSILSGLSTFKKIWVARKDWEENPGSVHARFL</sequence>
<dbReference type="InterPro" id="IPR004000">
    <property type="entry name" value="Actin"/>
</dbReference>
<dbReference type="InterPro" id="IPR043129">
    <property type="entry name" value="ATPase_NBD"/>
</dbReference>
<proteinExistence type="inferred from homology"/>
<dbReference type="EMBL" id="CP015054">
    <property type="protein sequence ID" value="QGN13467.1"/>
    <property type="molecule type" value="Genomic_DNA"/>
</dbReference>
<accession>A0ABX6EP76</accession>
<dbReference type="Proteomes" id="UP000422736">
    <property type="component" value="Chromosome 1"/>
</dbReference>
<reference evidence="2 3" key="1">
    <citation type="submission" date="2016-03" db="EMBL/GenBank/DDBJ databases">
        <title>How can Kluyveromyces marxianus grow so fast - potential evolutionary course in Saccharomyces Complex revealed by comparative genomics.</title>
        <authorList>
            <person name="Mo W."/>
            <person name="Lu W."/>
            <person name="Yang X."/>
            <person name="Qi J."/>
            <person name="Lv H."/>
        </authorList>
    </citation>
    <scope>NUCLEOTIDE SEQUENCE [LARGE SCALE GENOMIC DNA]</scope>
    <source>
        <strain evidence="2 3">FIM1</strain>
    </source>
</reference>
<dbReference type="PANTHER" id="PTHR11937">
    <property type="entry name" value="ACTIN"/>
    <property type="match status" value="1"/>
</dbReference>
<evidence type="ECO:0000313" key="3">
    <source>
        <dbReference type="Proteomes" id="UP000422736"/>
    </source>
</evidence>
<dbReference type="CDD" id="cd10216">
    <property type="entry name" value="ASKHA_NBD_Arp1"/>
    <property type="match status" value="1"/>
</dbReference>
<dbReference type="SUPFAM" id="SSF53067">
    <property type="entry name" value="Actin-like ATPase domain"/>
    <property type="match status" value="2"/>
</dbReference>
<dbReference type="Gene3D" id="3.30.420.40">
    <property type="match status" value="2"/>
</dbReference>
<name>A0ABX6EP76_KLUMA</name>
<dbReference type="PRINTS" id="PR00190">
    <property type="entry name" value="ACTIN"/>
</dbReference>
<gene>
    <name evidence="2" type="primary">ro-4</name>
    <name evidence="2" type="ORF">FIM1_104</name>
</gene>
<dbReference type="Gene3D" id="3.90.640.10">
    <property type="entry name" value="Actin, Chain A, domain 4"/>
    <property type="match status" value="1"/>
</dbReference>
<keyword evidence="3" id="KW-1185">Reference proteome</keyword>
<protein>
    <submittedName>
        <fullName evidence="2">Actin-like protein</fullName>
    </submittedName>
</protein>
<organism evidence="2 3">
    <name type="scientific">Kluyveromyces marxianus</name>
    <name type="common">Yeast</name>
    <name type="synonym">Candida kefyr</name>
    <dbReference type="NCBI Taxonomy" id="4911"/>
    <lineage>
        <taxon>Eukaryota</taxon>
        <taxon>Fungi</taxon>
        <taxon>Dikarya</taxon>
        <taxon>Ascomycota</taxon>
        <taxon>Saccharomycotina</taxon>
        <taxon>Saccharomycetes</taxon>
        <taxon>Saccharomycetales</taxon>
        <taxon>Saccharomycetaceae</taxon>
        <taxon>Kluyveromyces</taxon>
    </lineage>
</organism>